<keyword evidence="6" id="KW-1185">Reference proteome</keyword>
<dbReference type="InterPro" id="IPR011711">
    <property type="entry name" value="GntR_C"/>
</dbReference>
<dbReference type="Pfam" id="PF07729">
    <property type="entry name" value="FCD"/>
    <property type="match status" value="1"/>
</dbReference>
<dbReference type="InterPro" id="IPR036388">
    <property type="entry name" value="WH-like_DNA-bd_sf"/>
</dbReference>
<dbReference type="Pfam" id="PF00392">
    <property type="entry name" value="GntR"/>
    <property type="match status" value="1"/>
</dbReference>
<name>A0A974PU32_9HYPH</name>
<organism evidence="5 6">
    <name type="scientific">Xanthobacter dioxanivorans</name>
    <dbReference type="NCBI Taxonomy" id="2528964"/>
    <lineage>
        <taxon>Bacteria</taxon>
        <taxon>Pseudomonadati</taxon>
        <taxon>Pseudomonadota</taxon>
        <taxon>Alphaproteobacteria</taxon>
        <taxon>Hyphomicrobiales</taxon>
        <taxon>Xanthobacteraceae</taxon>
        <taxon>Xanthobacter</taxon>
    </lineage>
</organism>
<keyword evidence="3" id="KW-0804">Transcription</keyword>
<dbReference type="KEGG" id="xdi:EZH22_05790"/>
<protein>
    <submittedName>
        <fullName evidence="5">FCD domain-containing protein</fullName>
    </submittedName>
</protein>
<feature type="domain" description="HTH gntR-type" evidence="4">
    <location>
        <begin position="1"/>
        <end position="66"/>
    </location>
</feature>
<gene>
    <name evidence="5" type="ORF">EZH22_05790</name>
</gene>
<dbReference type="AlphaFoldDB" id="A0A974PU32"/>
<dbReference type="Gene3D" id="1.10.10.10">
    <property type="entry name" value="Winged helix-like DNA-binding domain superfamily/Winged helix DNA-binding domain"/>
    <property type="match status" value="1"/>
</dbReference>
<dbReference type="SUPFAM" id="SSF46785">
    <property type="entry name" value="Winged helix' DNA-binding domain"/>
    <property type="match status" value="1"/>
</dbReference>
<dbReference type="InterPro" id="IPR000524">
    <property type="entry name" value="Tscrpt_reg_HTH_GntR"/>
</dbReference>
<dbReference type="SUPFAM" id="SSF48008">
    <property type="entry name" value="GntR ligand-binding domain-like"/>
    <property type="match status" value="1"/>
</dbReference>
<evidence type="ECO:0000259" key="4">
    <source>
        <dbReference type="PROSITE" id="PS50949"/>
    </source>
</evidence>
<evidence type="ECO:0000256" key="1">
    <source>
        <dbReference type="ARBA" id="ARBA00023015"/>
    </source>
</evidence>
<dbReference type="InterPro" id="IPR008920">
    <property type="entry name" value="TF_FadR/GntR_C"/>
</dbReference>
<dbReference type="PANTHER" id="PTHR43537:SF20">
    <property type="entry name" value="HTH-TYPE TRANSCRIPTIONAL REPRESSOR GLAR"/>
    <property type="match status" value="1"/>
</dbReference>
<dbReference type="EMBL" id="CP063362">
    <property type="protein sequence ID" value="QRG09486.1"/>
    <property type="molecule type" value="Genomic_DNA"/>
</dbReference>
<dbReference type="Proteomes" id="UP000596427">
    <property type="component" value="Chromosome"/>
</dbReference>
<dbReference type="SMART" id="SM00895">
    <property type="entry name" value="FCD"/>
    <property type="match status" value="1"/>
</dbReference>
<accession>A0A974PU32</accession>
<evidence type="ECO:0000313" key="5">
    <source>
        <dbReference type="EMBL" id="QRG09486.1"/>
    </source>
</evidence>
<dbReference type="SMART" id="SM00345">
    <property type="entry name" value="HTH_GNTR"/>
    <property type="match status" value="1"/>
</dbReference>
<evidence type="ECO:0000256" key="2">
    <source>
        <dbReference type="ARBA" id="ARBA00023125"/>
    </source>
</evidence>
<dbReference type="GO" id="GO:0003677">
    <property type="term" value="F:DNA binding"/>
    <property type="evidence" value="ECO:0007669"/>
    <property type="project" value="UniProtKB-KW"/>
</dbReference>
<dbReference type="PROSITE" id="PS50949">
    <property type="entry name" value="HTH_GNTR"/>
    <property type="match status" value="1"/>
</dbReference>
<dbReference type="Gene3D" id="1.20.120.530">
    <property type="entry name" value="GntR ligand-binding domain-like"/>
    <property type="match status" value="1"/>
</dbReference>
<sequence>MASLLADRLRQDVLTGSLKPGARLSVRELAERYDAGTIPLREALSRLSTSGFVTAEDQRGFRVAEVSAEEVLDIHKQRTELEGIALRESIRAGSVQWEAELIAAHHRMASIQGHLLASDPEWEHEHIQFHLQLVSGCGSPWLLRFIRMLIEHSLRYRQLGSRALAQATRKRDVAGEHKAILDATLARDADLACALLKAHYRETSRIVVEAISAGAGEKANTPQ</sequence>
<evidence type="ECO:0000313" key="6">
    <source>
        <dbReference type="Proteomes" id="UP000596427"/>
    </source>
</evidence>
<keyword evidence="2" id="KW-0238">DNA-binding</keyword>
<reference evidence="5 6" key="1">
    <citation type="submission" date="2020-10" db="EMBL/GenBank/DDBJ databases">
        <title>Degradation of 1,4-Dioxane by Xanthobacter sp. YN2, via a Novel Group-2 Soluble Di-Iron Monooxygenase.</title>
        <authorList>
            <person name="Ma F."/>
            <person name="Wang Y."/>
            <person name="Yang J."/>
            <person name="Guo H."/>
            <person name="Su D."/>
            <person name="Yu L."/>
        </authorList>
    </citation>
    <scope>NUCLEOTIDE SEQUENCE [LARGE SCALE GENOMIC DNA]</scope>
    <source>
        <strain evidence="5 6">YN2</strain>
    </source>
</reference>
<dbReference type="InterPro" id="IPR036390">
    <property type="entry name" value="WH_DNA-bd_sf"/>
</dbReference>
<keyword evidence="1" id="KW-0805">Transcription regulation</keyword>
<dbReference type="GO" id="GO:0003700">
    <property type="term" value="F:DNA-binding transcription factor activity"/>
    <property type="evidence" value="ECO:0007669"/>
    <property type="project" value="InterPro"/>
</dbReference>
<proteinExistence type="predicted"/>
<dbReference type="PANTHER" id="PTHR43537">
    <property type="entry name" value="TRANSCRIPTIONAL REGULATOR, GNTR FAMILY"/>
    <property type="match status" value="1"/>
</dbReference>
<evidence type="ECO:0000256" key="3">
    <source>
        <dbReference type="ARBA" id="ARBA00023163"/>
    </source>
</evidence>
<dbReference type="CDD" id="cd07377">
    <property type="entry name" value="WHTH_GntR"/>
    <property type="match status" value="1"/>
</dbReference>